<dbReference type="EMBL" id="CATVXE010000005">
    <property type="protein sequence ID" value="CAJ0681995.1"/>
    <property type="molecule type" value="Genomic_DNA"/>
</dbReference>
<protein>
    <recommendedName>
        <fullName evidence="5">Ribosomal subunit interface protein</fullName>
    </recommendedName>
</protein>
<sequence>MSLPVDISFQGVPHSTAVEETVIAQAVRLARFRGAIMRCRVSLALAEKHAHHGKPFDVQVHVLTPHRTHISSNAADHDAHSAVRDAFTHMERMLAEACRNR</sequence>
<gene>
    <name evidence="2" type="ORF">R77569_01941</name>
    <name evidence="1" type="ORF">R77591_01613</name>
</gene>
<dbReference type="Proteomes" id="UP001190002">
    <property type="component" value="Unassembled WGS sequence"/>
</dbReference>
<evidence type="ECO:0000313" key="2">
    <source>
        <dbReference type="EMBL" id="CAJ0867042.1"/>
    </source>
</evidence>
<keyword evidence="4" id="KW-1185">Reference proteome</keyword>
<evidence type="ECO:0000313" key="4">
    <source>
        <dbReference type="Proteomes" id="UP001190452"/>
    </source>
</evidence>
<dbReference type="EMBL" id="CAUDKV010000006">
    <property type="protein sequence ID" value="CAJ0867042.1"/>
    <property type="molecule type" value="Genomic_DNA"/>
</dbReference>
<proteinExistence type="predicted"/>
<reference evidence="1 4" key="1">
    <citation type="submission" date="2023-07" db="EMBL/GenBank/DDBJ databases">
        <authorList>
            <person name="Peeters C."/>
        </authorList>
    </citation>
    <scope>NUCLEOTIDE SEQUENCE</scope>
    <source>
        <strain evidence="2 4">R-77569</strain>
        <strain evidence="1">R-77591</strain>
    </source>
</reference>
<evidence type="ECO:0000313" key="1">
    <source>
        <dbReference type="EMBL" id="CAJ0681995.1"/>
    </source>
</evidence>
<dbReference type="InterPro" id="IPR036567">
    <property type="entry name" value="RHF-like"/>
</dbReference>
<name>A0AAD2AKZ6_9RALS</name>
<evidence type="ECO:0000313" key="3">
    <source>
        <dbReference type="Proteomes" id="UP001190002"/>
    </source>
</evidence>
<comment type="caution">
    <text evidence="1">The sequence shown here is derived from an EMBL/GenBank/DDBJ whole genome shotgun (WGS) entry which is preliminary data.</text>
</comment>
<dbReference type="AlphaFoldDB" id="A0AAD2AKZ6"/>
<accession>A0AAD2AKZ6</accession>
<dbReference type="Pfam" id="PF02482">
    <property type="entry name" value="Ribosomal_S30AE"/>
    <property type="match status" value="1"/>
</dbReference>
<dbReference type="RefSeq" id="WP_222328644.1">
    <property type="nucleotide sequence ID" value="NZ_CATVXE010000005.1"/>
</dbReference>
<dbReference type="SUPFAM" id="SSF69754">
    <property type="entry name" value="Ribosome binding protein Y (YfiA homologue)"/>
    <property type="match status" value="1"/>
</dbReference>
<evidence type="ECO:0008006" key="5">
    <source>
        <dbReference type="Google" id="ProtNLM"/>
    </source>
</evidence>
<organism evidence="1 3">
    <name type="scientific">Ralstonia mannitolilytica</name>
    <dbReference type="NCBI Taxonomy" id="105219"/>
    <lineage>
        <taxon>Bacteria</taxon>
        <taxon>Pseudomonadati</taxon>
        <taxon>Pseudomonadota</taxon>
        <taxon>Betaproteobacteria</taxon>
        <taxon>Burkholderiales</taxon>
        <taxon>Burkholderiaceae</taxon>
        <taxon>Ralstonia</taxon>
    </lineage>
</organism>
<dbReference type="Proteomes" id="UP001190452">
    <property type="component" value="Unassembled WGS sequence"/>
</dbReference>
<dbReference type="InterPro" id="IPR003489">
    <property type="entry name" value="RHF/RaiA"/>
</dbReference>
<dbReference type="Gene3D" id="3.30.160.100">
    <property type="entry name" value="Ribosome hibernation promotion factor-like"/>
    <property type="match status" value="1"/>
</dbReference>